<evidence type="ECO:0000256" key="8">
    <source>
        <dbReference type="ARBA" id="ARBA00047651"/>
    </source>
</evidence>
<dbReference type="PIRSF" id="PIRSF001415">
    <property type="entry name" value="Porphbilin_synth"/>
    <property type="match status" value="1"/>
</dbReference>
<evidence type="ECO:0000256" key="2">
    <source>
        <dbReference type="ARBA" id="ARBA00008055"/>
    </source>
</evidence>
<name>A0ABM4BCP8_HYDVU</name>
<dbReference type="Pfam" id="PF00490">
    <property type="entry name" value="ALAD"/>
    <property type="match status" value="1"/>
</dbReference>
<organism evidence="11 12">
    <name type="scientific">Hydra vulgaris</name>
    <name type="common">Hydra</name>
    <name type="synonym">Hydra attenuata</name>
    <dbReference type="NCBI Taxonomy" id="6087"/>
    <lineage>
        <taxon>Eukaryota</taxon>
        <taxon>Metazoa</taxon>
        <taxon>Cnidaria</taxon>
        <taxon>Hydrozoa</taxon>
        <taxon>Hydroidolina</taxon>
        <taxon>Anthoathecata</taxon>
        <taxon>Aplanulata</taxon>
        <taxon>Hydridae</taxon>
        <taxon>Hydra</taxon>
    </lineage>
</organism>
<dbReference type="EC" id="4.2.1.24" evidence="9"/>
<evidence type="ECO:0000313" key="12">
    <source>
        <dbReference type="RefSeq" id="XP_065646698.1"/>
    </source>
</evidence>
<gene>
    <name evidence="12" type="primary">LOC100209337</name>
</gene>
<keyword evidence="3" id="KW-0350">Heme biosynthesis</keyword>
<dbReference type="InterPro" id="IPR013785">
    <property type="entry name" value="Aldolase_TIM"/>
</dbReference>
<comment type="similarity">
    <text evidence="2 10">Belongs to the ALAD family.</text>
</comment>
<dbReference type="NCBIfam" id="NF006762">
    <property type="entry name" value="PRK09283.1"/>
    <property type="match status" value="1"/>
</dbReference>
<dbReference type="PROSITE" id="PS00169">
    <property type="entry name" value="D_ALA_DEHYDRATASE"/>
    <property type="match status" value="1"/>
</dbReference>
<evidence type="ECO:0000313" key="11">
    <source>
        <dbReference type="Proteomes" id="UP001652625"/>
    </source>
</evidence>
<dbReference type="PANTHER" id="PTHR11458">
    <property type="entry name" value="DELTA-AMINOLEVULINIC ACID DEHYDRATASE"/>
    <property type="match status" value="1"/>
</dbReference>
<evidence type="ECO:0000256" key="10">
    <source>
        <dbReference type="RuleBase" id="RU004161"/>
    </source>
</evidence>
<comment type="subunit">
    <text evidence="7">Homooctamer; active form. Homohexamer; low activity form.</text>
</comment>
<protein>
    <recommendedName>
        <fullName evidence="9">Delta-aminolevulinic acid dehydratase</fullName>
        <ecNumber evidence="9">4.2.1.24</ecNumber>
    </recommendedName>
</protein>
<evidence type="ECO:0000256" key="6">
    <source>
        <dbReference type="ARBA" id="ARBA00025628"/>
    </source>
</evidence>
<reference evidence="12" key="2">
    <citation type="submission" date="2025-08" db="UniProtKB">
        <authorList>
            <consortium name="RefSeq"/>
        </authorList>
    </citation>
    <scope>IDENTIFICATION</scope>
</reference>
<evidence type="ECO:0000256" key="3">
    <source>
        <dbReference type="ARBA" id="ARBA00023133"/>
    </source>
</evidence>
<reference evidence="11" key="1">
    <citation type="submission" date="2025-05" db="UniProtKB">
        <authorList>
            <consortium name="RefSeq"/>
        </authorList>
    </citation>
    <scope>NUCLEOTIDE SEQUENCE [LARGE SCALE GENOMIC DNA]</scope>
</reference>
<dbReference type="Gene3D" id="3.20.20.70">
    <property type="entry name" value="Aldolase class I"/>
    <property type="match status" value="1"/>
</dbReference>
<dbReference type="PRINTS" id="PR00144">
    <property type="entry name" value="DALDHYDRTASE"/>
</dbReference>
<dbReference type="PANTHER" id="PTHR11458:SF0">
    <property type="entry name" value="DELTA-AMINOLEVULINIC ACID DEHYDRATASE"/>
    <property type="match status" value="1"/>
</dbReference>
<keyword evidence="11" id="KW-1185">Reference proteome</keyword>
<dbReference type="SMART" id="SM01004">
    <property type="entry name" value="ALAD"/>
    <property type="match status" value="1"/>
</dbReference>
<keyword evidence="4 9" id="KW-0456">Lyase</keyword>
<comment type="catalytic activity">
    <reaction evidence="8 9">
        <text>2 5-aminolevulinate = porphobilinogen + 2 H2O + H(+)</text>
        <dbReference type="Rhea" id="RHEA:24064"/>
        <dbReference type="ChEBI" id="CHEBI:15377"/>
        <dbReference type="ChEBI" id="CHEBI:15378"/>
        <dbReference type="ChEBI" id="CHEBI:58126"/>
        <dbReference type="ChEBI" id="CHEBI:356416"/>
        <dbReference type="EC" id="4.2.1.24"/>
    </reaction>
</comment>
<keyword evidence="5 9" id="KW-0627">Porphyrin biosynthesis</keyword>
<dbReference type="GeneID" id="100209337"/>
<comment type="pathway">
    <text evidence="1">Porphyrin-containing compound metabolism; protoporphyrin-IX biosynthesis; coproporphyrinogen-III from 5-aminolevulinate: step 1/4.</text>
</comment>
<dbReference type="InterPro" id="IPR001731">
    <property type="entry name" value="ALAD"/>
</dbReference>
<proteinExistence type="inferred from homology"/>
<dbReference type="SUPFAM" id="SSF51569">
    <property type="entry name" value="Aldolase"/>
    <property type="match status" value="1"/>
</dbReference>
<evidence type="ECO:0000256" key="9">
    <source>
        <dbReference type="RuleBase" id="RU000515"/>
    </source>
</evidence>
<dbReference type="InterPro" id="IPR030656">
    <property type="entry name" value="ALAD_AS"/>
</dbReference>
<evidence type="ECO:0000256" key="5">
    <source>
        <dbReference type="ARBA" id="ARBA00023244"/>
    </source>
</evidence>
<dbReference type="RefSeq" id="XP_065646698.1">
    <property type="nucleotide sequence ID" value="XM_065790626.1"/>
</dbReference>
<dbReference type="Proteomes" id="UP001652625">
    <property type="component" value="Chromosome 02"/>
</dbReference>
<sequence>MSHCILQGGYFNNTLRSWQSNTSGLTAASLIYPIFISYEHDAYDEIKSLPGQFRVGKNKVVDYLKPLIENGLKTVLLFGMVKEDHKNEKGDAIYIEGYNPVINVIKLLKETFHGLLIACDVCLCAYTDHGHCGILDNKAAIDNKASVNAIALASLIYATAGCHIIAPSDMMDGRIYKIDQLLKENSLRNKVTIMSYSAKFASCFYGPFRDAAASAPAFGDRRCYQLPPQSAGLANRSVSRDVSEGADILMVKPGMAYLDVVKEIKNKYPDYPVAVYQVSGEYAMLYHASQQGAFDIKQAVMESLHCMMRAGATVLISYFTPQVLKWLKE</sequence>
<comment type="function">
    <text evidence="6">Catalyzes an early step in the biosynthesis of tetrapyrroles. Binds two molecules of 5-aminolevulinate per subunit, each at a distinct site, and catalyzes their condensation to form porphobilinogen.</text>
</comment>
<evidence type="ECO:0000256" key="1">
    <source>
        <dbReference type="ARBA" id="ARBA00004694"/>
    </source>
</evidence>
<evidence type="ECO:0000256" key="4">
    <source>
        <dbReference type="ARBA" id="ARBA00023239"/>
    </source>
</evidence>
<evidence type="ECO:0000256" key="7">
    <source>
        <dbReference type="ARBA" id="ARBA00025861"/>
    </source>
</evidence>
<accession>A0ABM4BCP8</accession>